<dbReference type="Proteomes" id="UP000593882">
    <property type="component" value="Segment"/>
</dbReference>
<evidence type="ECO:0000313" key="2">
    <source>
        <dbReference type="Proteomes" id="UP000593882"/>
    </source>
</evidence>
<organism evidence="1 2">
    <name type="scientific">uncultured phage cr85_1</name>
    <dbReference type="NCBI Taxonomy" id="2772074"/>
    <lineage>
        <taxon>Viruses</taxon>
        <taxon>Duplodnaviria</taxon>
        <taxon>Heunggongvirae</taxon>
        <taxon>Uroviricota</taxon>
        <taxon>Caudoviricetes</taxon>
        <taxon>Crassvirales</taxon>
        <taxon>Steigviridae</taxon>
        <taxon>Asinivirinae</taxon>
        <taxon>Kahnovirus</taxon>
        <taxon>Kahnovirus oralis</taxon>
    </lineage>
</organism>
<keyword evidence="2" id="KW-1185">Reference proteome</keyword>
<protein>
    <submittedName>
        <fullName evidence="1">Uncharacterized protein</fullName>
    </submittedName>
</protein>
<evidence type="ECO:0000313" key="1">
    <source>
        <dbReference type="EMBL" id="QOR59529.1"/>
    </source>
</evidence>
<dbReference type="KEGG" id="vg:65130115"/>
<dbReference type="EMBL" id="MT774390">
    <property type="protein sequence ID" value="QOR59529.1"/>
    <property type="molecule type" value="Genomic_DNA"/>
</dbReference>
<dbReference type="GeneID" id="65130115"/>
<accession>A0A7M1S130</accession>
<sequence length="106" mass="11774">MEQERQEEGLKEKVEKALGANMSLKTRQRFREAVIGIGKATGDSCAEDVLDNCLIEFSRLKDDQSKGMVITALMSELPLLLQKVICDKMREGITLEVVAQTFGGLK</sequence>
<reference evidence="1 2" key="1">
    <citation type="submission" date="2020-07" db="EMBL/GenBank/DDBJ databases">
        <title>Taxonomic proposal: Crassvirales, a new order of highly abundant and diverse bacterial viruses.</title>
        <authorList>
            <person name="Shkoporov A.N."/>
            <person name="Stockdale S.R."/>
            <person name="Guerin E."/>
            <person name="Ross R.P."/>
            <person name="Hill C."/>
        </authorList>
    </citation>
    <scope>NUCLEOTIDE SEQUENCE [LARGE SCALE GENOMIC DNA]</scope>
</reference>
<name>A0A7M1S130_9CAUD</name>
<proteinExistence type="predicted"/>
<dbReference type="RefSeq" id="YP_010111687.1">
    <property type="nucleotide sequence ID" value="NC_055883.1"/>
</dbReference>